<dbReference type="RefSeq" id="WP_344593565.1">
    <property type="nucleotide sequence ID" value="NZ_BAAARW010000022.1"/>
</dbReference>
<keyword evidence="1" id="KW-0732">Signal</keyword>
<organism evidence="3 4">
    <name type="scientific">Actinomadura vinacea</name>
    <dbReference type="NCBI Taxonomy" id="115336"/>
    <lineage>
        <taxon>Bacteria</taxon>
        <taxon>Bacillati</taxon>
        <taxon>Actinomycetota</taxon>
        <taxon>Actinomycetes</taxon>
        <taxon>Streptosporangiales</taxon>
        <taxon>Thermomonosporaceae</taxon>
        <taxon>Actinomadura</taxon>
    </lineage>
</organism>
<sequence length="169" mass="18673">MRWAMITVATVTAGGLFSPMASAATVPHPVQAAACDKPCDRTIEDDYPYKSRPNVVDPWNFWTGQCTSFAAWRINDRLGIKFTNAYKGVSWGNAKDWDDAAKKAGMKVDSKPKVGDIAVWNSGTYGHVAYVAKIDGSKIVVEEYNKSKPLAYTKRTIAANTVDNFIHFF</sequence>
<name>A0ABN3JR65_9ACTN</name>
<dbReference type="PROSITE" id="PS50911">
    <property type="entry name" value="CHAP"/>
    <property type="match status" value="1"/>
</dbReference>
<dbReference type="EMBL" id="BAAARW010000022">
    <property type="protein sequence ID" value="GAA2437800.1"/>
    <property type="molecule type" value="Genomic_DNA"/>
</dbReference>
<evidence type="ECO:0000259" key="2">
    <source>
        <dbReference type="PROSITE" id="PS50911"/>
    </source>
</evidence>
<evidence type="ECO:0000313" key="3">
    <source>
        <dbReference type="EMBL" id="GAA2437800.1"/>
    </source>
</evidence>
<feature type="chain" id="PRO_5046459245" description="Peptidase C51 domain-containing protein" evidence="1">
    <location>
        <begin position="24"/>
        <end position="169"/>
    </location>
</feature>
<evidence type="ECO:0000256" key="1">
    <source>
        <dbReference type="SAM" id="SignalP"/>
    </source>
</evidence>
<dbReference type="Proteomes" id="UP001501231">
    <property type="component" value="Unassembled WGS sequence"/>
</dbReference>
<dbReference type="Pfam" id="PF05257">
    <property type="entry name" value="CHAP"/>
    <property type="match status" value="1"/>
</dbReference>
<dbReference type="SUPFAM" id="SSF54001">
    <property type="entry name" value="Cysteine proteinases"/>
    <property type="match status" value="1"/>
</dbReference>
<dbReference type="Gene3D" id="3.90.1720.10">
    <property type="entry name" value="endopeptidase domain like (from Nostoc punctiforme)"/>
    <property type="match status" value="1"/>
</dbReference>
<accession>A0ABN3JR65</accession>
<evidence type="ECO:0000313" key="4">
    <source>
        <dbReference type="Proteomes" id="UP001501231"/>
    </source>
</evidence>
<gene>
    <name evidence="3" type="ORF">GCM10010191_61030</name>
</gene>
<comment type="caution">
    <text evidence="3">The sequence shown here is derived from an EMBL/GenBank/DDBJ whole genome shotgun (WGS) entry which is preliminary data.</text>
</comment>
<feature type="signal peptide" evidence="1">
    <location>
        <begin position="1"/>
        <end position="23"/>
    </location>
</feature>
<reference evidence="3 4" key="1">
    <citation type="journal article" date="2019" name="Int. J. Syst. Evol. Microbiol.">
        <title>The Global Catalogue of Microorganisms (GCM) 10K type strain sequencing project: providing services to taxonomists for standard genome sequencing and annotation.</title>
        <authorList>
            <consortium name="The Broad Institute Genomics Platform"/>
            <consortium name="The Broad Institute Genome Sequencing Center for Infectious Disease"/>
            <person name="Wu L."/>
            <person name="Ma J."/>
        </authorList>
    </citation>
    <scope>NUCLEOTIDE SEQUENCE [LARGE SCALE GENOMIC DNA]</scope>
    <source>
        <strain evidence="3 4">JCM 3325</strain>
    </source>
</reference>
<feature type="domain" description="Peptidase C51" evidence="2">
    <location>
        <begin position="41"/>
        <end position="169"/>
    </location>
</feature>
<proteinExistence type="predicted"/>
<dbReference type="InterPro" id="IPR038765">
    <property type="entry name" value="Papain-like_cys_pep_sf"/>
</dbReference>
<protein>
    <recommendedName>
        <fullName evidence="2">Peptidase C51 domain-containing protein</fullName>
    </recommendedName>
</protein>
<keyword evidence="4" id="KW-1185">Reference proteome</keyword>
<dbReference type="InterPro" id="IPR007921">
    <property type="entry name" value="CHAP_dom"/>
</dbReference>